<protein>
    <recommendedName>
        <fullName evidence="4">SdpI/YhfL protein family protein</fullName>
    </recommendedName>
</protein>
<keyword evidence="1" id="KW-0472">Membrane</keyword>
<evidence type="ECO:0000256" key="1">
    <source>
        <dbReference type="SAM" id="Phobius"/>
    </source>
</evidence>
<evidence type="ECO:0000313" key="2">
    <source>
        <dbReference type="EMBL" id="GAA2004146.1"/>
    </source>
</evidence>
<keyword evidence="3" id="KW-1185">Reference proteome</keyword>
<name>A0ABN2TBD0_9MICO</name>
<feature type="transmembrane region" description="Helical" evidence="1">
    <location>
        <begin position="20"/>
        <end position="38"/>
    </location>
</feature>
<reference evidence="2 3" key="1">
    <citation type="journal article" date="2019" name="Int. J. Syst. Evol. Microbiol.">
        <title>The Global Catalogue of Microorganisms (GCM) 10K type strain sequencing project: providing services to taxonomists for standard genome sequencing and annotation.</title>
        <authorList>
            <consortium name="The Broad Institute Genomics Platform"/>
            <consortium name="The Broad Institute Genome Sequencing Center for Infectious Disease"/>
            <person name="Wu L."/>
            <person name="Ma J."/>
        </authorList>
    </citation>
    <scope>NUCLEOTIDE SEQUENCE [LARGE SCALE GENOMIC DNA]</scope>
    <source>
        <strain evidence="2 3">JCM 14546</strain>
    </source>
</reference>
<gene>
    <name evidence="2" type="ORF">GCM10009755_11820</name>
</gene>
<proteinExistence type="predicted"/>
<accession>A0ABN2TBD0</accession>
<evidence type="ECO:0008006" key="4">
    <source>
        <dbReference type="Google" id="ProtNLM"/>
    </source>
</evidence>
<dbReference type="Proteomes" id="UP001500755">
    <property type="component" value="Unassembled WGS sequence"/>
</dbReference>
<feature type="transmembrane region" description="Helical" evidence="1">
    <location>
        <begin position="102"/>
        <end position="118"/>
    </location>
</feature>
<keyword evidence="1" id="KW-1133">Transmembrane helix</keyword>
<feature type="transmembrane region" description="Helical" evidence="1">
    <location>
        <begin position="79"/>
        <end position="96"/>
    </location>
</feature>
<sequence>MPLFDIPYEFTRGRFARIVQLWLFLPVVIAGWLTGLLVRKAGVGGGPGLGSGANLGSRKHLGGGSGAGTRSVTWVQWRVCVLVFTAWVPCVVFAAFRWPVEVAIGLCMAGLGLWLLTAREHRP</sequence>
<comment type="caution">
    <text evidence="2">The sequence shown here is derived from an EMBL/GenBank/DDBJ whole genome shotgun (WGS) entry which is preliminary data.</text>
</comment>
<organism evidence="2 3">
    <name type="scientific">Brevibacterium samyangense</name>
    <dbReference type="NCBI Taxonomy" id="366888"/>
    <lineage>
        <taxon>Bacteria</taxon>
        <taxon>Bacillati</taxon>
        <taxon>Actinomycetota</taxon>
        <taxon>Actinomycetes</taxon>
        <taxon>Micrococcales</taxon>
        <taxon>Brevibacteriaceae</taxon>
        <taxon>Brevibacterium</taxon>
    </lineage>
</organism>
<dbReference type="EMBL" id="BAAANO010000010">
    <property type="protein sequence ID" value="GAA2004146.1"/>
    <property type="molecule type" value="Genomic_DNA"/>
</dbReference>
<keyword evidence="1" id="KW-0812">Transmembrane</keyword>
<evidence type="ECO:0000313" key="3">
    <source>
        <dbReference type="Proteomes" id="UP001500755"/>
    </source>
</evidence>